<reference evidence="1 2" key="1">
    <citation type="submission" date="2019-08" db="EMBL/GenBank/DDBJ databases">
        <title>A chromosome-level genome assembly, high-density linkage maps, and genome scans reveal the genomic architecture of hybrid incompatibilities underlying speciation via character displacement in darters (Percidae: Etheostominae).</title>
        <authorList>
            <person name="Moran R.L."/>
            <person name="Catchen J.M."/>
            <person name="Fuller R.C."/>
        </authorList>
    </citation>
    <scope>NUCLEOTIDE SEQUENCE [LARGE SCALE GENOMIC DNA]</scope>
    <source>
        <strain evidence="1">EspeVRDwgs_2016</strain>
        <tissue evidence="1">Muscle</tissue>
    </source>
</reference>
<protein>
    <submittedName>
        <fullName evidence="1">Uncharacterized protein</fullName>
    </submittedName>
</protein>
<comment type="caution">
    <text evidence="1">The sequence shown here is derived from an EMBL/GenBank/DDBJ whole genome shotgun (WGS) entry which is preliminary data.</text>
</comment>
<name>A0A5J5D540_9PERO</name>
<evidence type="ECO:0000313" key="2">
    <source>
        <dbReference type="Proteomes" id="UP000327493"/>
    </source>
</evidence>
<dbReference type="Proteomes" id="UP000327493">
    <property type="component" value="Chromosome 10"/>
</dbReference>
<accession>A0A5J5D540</accession>
<keyword evidence="2" id="KW-1185">Reference proteome</keyword>
<dbReference type="EMBL" id="VOFY01000010">
    <property type="protein sequence ID" value="KAA8588579.1"/>
    <property type="molecule type" value="Genomic_DNA"/>
</dbReference>
<evidence type="ECO:0000313" key="1">
    <source>
        <dbReference type="EMBL" id="KAA8588579.1"/>
    </source>
</evidence>
<organism evidence="1 2">
    <name type="scientific">Etheostoma spectabile</name>
    <name type="common">orangethroat darter</name>
    <dbReference type="NCBI Taxonomy" id="54343"/>
    <lineage>
        <taxon>Eukaryota</taxon>
        <taxon>Metazoa</taxon>
        <taxon>Chordata</taxon>
        <taxon>Craniata</taxon>
        <taxon>Vertebrata</taxon>
        <taxon>Euteleostomi</taxon>
        <taxon>Actinopterygii</taxon>
        <taxon>Neopterygii</taxon>
        <taxon>Teleostei</taxon>
        <taxon>Neoteleostei</taxon>
        <taxon>Acanthomorphata</taxon>
        <taxon>Eupercaria</taxon>
        <taxon>Perciformes</taxon>
        <taxon>Percoidei</taxon>
        <taxon>Percidae</taxon>
        <taxon>Etheostomatinae</taxon>
        <taxon>Etheostoma</taxon>
    </lineage>
</organism>
<sequence>MHRLECGLNHFFFIIKQSSSLRGHILLAFPVKSLTAKSEVNCPEKLRVIWGFTANYLPLPFEASNMHDEAWGNFNVNIQTLPYLELNNENILAEWERRIGVWLRGTTAFKHDETGSEAAARASSPGQLTVCIQASIEAAFTMHVSP</sequence>
<dbReference type="AlphaFoldDB" id="A0A5J5D540"/>
<gene>
    <name evidence="1" type="ORF">FQN60_009924</name>
</gene>
<proteinExistence type="predicted"/>